<protein>
    <submittedName>
        <fullName evidence="1">Uncharacterized protein</fullName>
    </submittedName>
</protein>
<sequence length="93" mass="9893">MILPRVTARHVLALHAGSQGRTALIRRADGQLLVVTPDDALQLVLDDEAVLVCTRRGLYDEHDGLDAVGASTGSYTRTAAHLARILNSPPPTA</sequence>
<evidence type="ECO:0000313" key="2">
    <source>
        <dbReference type="Proteomes" id="UP001058003"/>
    </source>
</evidence>
<dbReference type="RefSeq" id="WP_156089675.1">
    <property type="nucleotide sequence ID" value="NZ_CP073767.1"/>
</dbReference>
<evidence type="ECO:0000313" key="1">
    <source>
        <dbReference type="EMBL" id="UWZ58776.1"/>
    </source>
</evidence>
<dbReference type="AlphaFoldDB" id="A0A9Q9IN88"/>
<name>A0A9Q9IN88_9ACTN</name>
<dbReference type="KEGG" id="daur:Daura_22975"/>
<dbReference type="EMBL" id="CP073767">
    <property type="protein sequence ID" value="UWZ58776.1"/>
    <property type="molecule type" value="Genomic_DNA"/>
</dbReference>
<reference evidence="1" key="1">
    <citation type="submission" date="2021-04" db="EMBL/GenBank/DDBJ databases">
        <title>Dactylosporangium aurantiacum NRRL B-8018 full assembly.</title>
        <authorList>
            <person name="Hartkoorn R.C."/>
            <person name="Beaudoing E."/>
            <person name="Hot D."/>
        </authorList>
    </citation>
    <scope>NUCLEOTIDE SEQUENCE</scope>
    <source>
        <strain evidence="1">NRRL B-8018</strain>
    </source>
</reference>
<gene>
    <name evidence="1" type="ORF">Daura_22975</name>
</gene>
<dbReference type="Proteomes" id="UP001058003">
    <property type="component" value="Chromosome"/>
</dbReference>
<accession>A0A9Q9IN88</accession>
<keyword evidence="2" id="KW-1185">Reference proteome</keyword>
<organism evidence="1 2">
    <name type="scientific">Dactylosporangium aurantiacum</name>
    <dbReference type="NCBI Taxonomy" id="35754"/>
    <lineage>
        <taxon>Bacteria</taxon>
        <taxon>Bacillati</taxon>
        <taxon>Actinomycetota</taxon>
        <taxon>Actinomycetes</taxon>
        <taxon>Micromonosporales</taxon>
        <taxon>Micromonosporaceae</taxon>
        <taxon>Dactylosporangium</taxon>
    </lineage>
</organism>
<proteinExistence type="predicted"/>